<organism evidence="1 2">
    <name type="scientific">Corynebacterium simulans</name>
    <dbReference type="NCBI Taxonomy" id="146827"/>
    <lineage>
        <taxon>Bacteria</taxon>
        <taxon>Bacillati</taxon>
        <taxon>Actinomycetota</taxon>
        <taxon>Actinomycetes</taxon>
        <taxon>Mycobacteriales</taxon>
        <taxon>Corynebacteriaceae</taxon>
        <taxon>Corynebacterium</taxon>
    </lineage>
</organism>
<comment type="caution">
    <text evidence="1">The sequence shown here is derived from an EMBL/GenBank/DDBJ whole genome shotgun (WGS) entry which is preliminary data.</text>
</comment>
<evidence type="ECO:0008006" key="3">
    <source>
        <dbReference type="Google" id="ProtNLM"/>
    </source>
</evidence>
<sequence length="45" mass="5163">MLRWRISRVDALEKILKLSFIFGSLHERGHLIDLALKVSDTDVIG</sequence>
<name>A0ABR5VAV0_9CORY</name>
<evidence type="ECO:0000313" key="2">
    <source>
        <dbReference type="Proteomes" id="UP000070339"/>
    </source>
</evidence>
<keyword evidence="2" id="KW-1185">Reference proteome</keyword>
<reference evidence="1 2" key="1">
    <citation type="journal article" date="2016" name="Int. J. Syst. Evol. Microbiol.">
        <title>Resolving the Complexity of Human Skin Metagenomes Using Single-Molecule Sequencing.</title>
        <authorList>
            <consortium name="NISC Comparative Sequencing Program"/>
            <person name="Tsai Y.C."/>
            <person name="Conlan S."/>
            <person name="Deming C."/>
            <person name="Segre J.A."/>
            <person name="Kong H.H."/>
            <person name="Korlach J."/>
            <person name="Oh J."/>
        </authorList>
    </citation>
    <scope>NUCLEOTIDE SEQUENCE [LARGE SCALE GENOMIC DNA]</scope>
    <source>
        <strain evidence="1 2">1B08</strain>
    </source>
</reference>
<gene>
    <name evidence="1" type="ORF">WM41_0852</name>
</gene>
<proteinExistence type="predicted"/>
<accession>A0ABR5VAV0</accession>
<dbReference type="EMBL" id="LTEB01000022">
    <property type="protein sequence ID" value="KXU18582.1"/>
    <property type="molecule type" value="Genomic_DNA"/>
</dbReference>
<dbReference type="Proteomes" id="UP000070339">
    <property type="component" value="Unassembled WGS sequence"/>
</dbReference>
<protein>
    <recommendedName>
        <fullName evidence="3">Nucleotidyltransferase</fullName>
    </recommendedName>
</protein>
<evidence type="ECO:0000313" key="1">
    <source>
        <dbReference type="EMBL" id="KXU18582.1"/>
    </source>
</evidence>